<keyword evidence="3" id="KW-1185">Reference proteome</keyword>
<proteinExistence type="predicted"/>
<feature type="region of interest" description="Disordered" evidence="1">
    <location>
        <begin position="1"/>
        <end position="71"/>
    </location>
</feature>
<comment type="caution">
    <text evidence="2">The sequence shown here is derived from an EMBL/GenBank/DDBJ whole genome shotgun (WGS) entry which is preliminary data.</text>
</comment>
<reference evidence="2 3" key="1">
    <citation type="journal article" date="2024" name="IMA Fungus">
        <title>IMA Genome - F19 : A genome assembly and annotation guide to empower mycologists, including annotated draft genome sequences of Ceratocystis pirilliformis, Diaporthe australafricana, Fusarium ophioides, Paecilomyces lecythidis, and Sporothrix stenoceras.</title>
        <authorList>
            <person name="Aylward J."/>
            <person name="Wilson A.M."/>
            <person name="Visagie C.M."/>
            <person name="Spraker J."/>
            <person name="Barnes I."/>
            <person name="Buitendag C."/>
            <person name="Ceriani C."/>
            <person name="Del Mar Angel L."/>
            <person name="du Plessis D."/>
            <person name="Fuchs T."/>
            <person name="Gasser K."/>
            <person name="Kramer D."/>
            <person name="Li W."/>
            <person name="Munsamy K."/>
            <person name="Piso A."/>
            <person name="Price J.L."/>
            <person name="Sonnekus B."/>
            <person name="Thomas C."/>
            <person name="van der Nest A."/>
            <person name="van Dijk A."/>
            <person name="van Heerden A."/>
            <person name="van Vuuren N."/>
            <person name="Yilmaz N."/>
            <person name="Duong T.A."/>
            <person name="van der Merwe N.A."/>
            <person name="Wingfield M.J."/>
            <person name="Wingfield B.D."/>
        </authorList>
    </citation>
    <scope>NUCLEOTIDE SEQUENCE [LARGE SCALE GENOMIC DNA]</scope>
    <source>
        <strain evidence="2 3">CMW 18300</strain>
    </source>
</reference>
<dbReference type="Proteomes" id="UP001583177">
    <property type="component" value="Unassembled WGS sequence"/>
</dbReference>
<sequence length="256" mass="28240">MAPTTRNRAAKRKAHAAATPEITHSKKRKAREATPVTNEQPKAEDTPADVPPNGISKPTAAKSKGSNKRPLHTLKAKLVKKLDAEDQEQLAHHQAQLLRRASIALAGEGLGLPVVLDAAANIDVLPQTTNVPATSRNKSGRRGRPKKACVDEGEIFDFDEHDKLGLSGRHIPQIGLRRRVCKKPAKVAFSIWMAYSQLDDFIYRNSLAEDEVLALPTDDQVFDFHNGGEAPSLPPDLAWDDKKRPIDQRYLEQHAI</sequence>
<evidence type="ECO:0000256" key="1">
    <source>
        <dbReference type="SAM" id="MobiDB-lite"/>
    </source>
</evidence>
<organism evidence="2 3">
    <name type="scientific">Diaporthe australafricana</name>
    <dbReference type="NCBI Taxonomy" id="127596"/>
    <lineage>
        <taxon>Eukaryota</taxon>
        <taxon>Fungi</taxon>
        <taxon>Dikarya</taxon>
        <taxon>Ascomycota</taxon>
        <taxon>Pezizomycotina</taxon>
        <taxon>Sordariomycetes</taxon>
        <taxon>Sordariomycetidae</taxon>
        <taxon>Diaporthales</taxon>
        <taxon>Diaporthaceae</taxon>
        <taxon>Diaporthe</taxon>
    </lineage>
</organism>
<evidence type="ECO:0000313" key="2">
    <source>
        <dbReference type="EMBL" id="KAL1867881.1"/>
    </source>
</evidence>
<dbReference type="EMBL" id="JAWRVE010000048">
    <property type="protein sequence ID" value="KAL1867881.1"/>
    <property type="molecule type" value="Genomic_DNA"/>
</dbReference>
<protein>
    <submittedName>
        <fullName evidence="2">Uncharacterized protein</fullName>
    </submittedName>
</protein>
<name>A0ABR3WWR2_9PEZI</name>
<gene>
    <name evidence="2" type="ORF">Daus18300_006156</name>
</gene>
<evidence type="ECO:0000313" key="3">
    <source>
        <dbReference type="Proteomes" id="UP001583177"/>
    </source>
</evidence>
<accession>A0ABR3WWR2</accession>